<evidence type="ECO:0000313" key="3">
    <source>
        <dbReference type="Proteomes" id="UP001107558"/>
    </source>
</evidence>
<accession>A0A9J6CCS1</accession>
<comment type="caution">
    <text evidence="2">The sequence shown here is derived from an EMBL/GenBank/DDBJ whole genome shotgun (WGS) entry which is preliminary data.</text>
</comment>
<sequence>MKGIFLILLLPAVFINFSSSRVTNNINENDLNDLKYPPPLDLSNIFPFGTLRTLFNFTSIDQENGTKRLTSQMSSVINVIRRIFRFMLQNALARSTSTNISTTEKFDINGDSIEKVSIDLPVFSVDNDNDTEIESTTMFKNSTELSNDL</sequence>
<dbReference type="EMBL" id="JADBJN010000001">
    <property type="protein sequence ID" value="KAG5679547.1"/>
    <property type="molecule type" value="Genomic_DNA"/>
</dbReference>
<evidence type="ECO:0000313" key="2">
    <source>
        <dbReference type="EMBL" id="KAG5679547.1"/>
    </source>
</evidence>
<reference evidence="2" key="1">
    <citation type="submission" date="2021-03" db="EMBL/GenBank/DDBJ databases">
        <title>Chromosome level genome of the anhydrobiotic midge Polypedilum vanderplanki.</title>
        <authorList>
            <person name="Yoshida Y."/>
            <person name="Kikawada T."/>
            <person name="Gusev O."/>
        </authorList>
    </citation>
    <scope>NUCLEOTIDE SEQUENCE</scope>
    <source>
        <strain evidence="2">NIAS01</strain>
        <tissue evidence="2">Whole body or cell culture</tissue>
    </source>
</reference>
<dbReference type="AlphaFoldDB" id="A0A9J6CCS1"/>
<evidence type="ECO:0000256" key="1">
    <source>
        <dbReference type="SAM" id="SignalP"/>
    </source>
</evidence>
<feature type="signal peptide" evidence="1">
    <location>
        <begin position="1"/>
        <end position="20"/>
    </location>
</feature>
<keyword evidence="1" id="KW-0732">Signal</keyword>
<dbReference type="Proteomes" id="UP001107558">
    <property type="component" value="Chromosome 1"/>
</dbReference>
<name>A0A9J6CCS1_POLVA</name>
<keyword evidence="3" id="KW-1185">Reference proteome</keyword>
<feature type="chain" id="PRO_5039952747" evidence="1">
    <location>
        <begin position="21"/>
        <end position="149"/>
    </location>
</feature>
<organism evidence="2 3">
    <name type="scientific">Polypedilum vanderplanki</name>
    <name type="common">Sleeping chironomid midge</name>
    <dbReference type="NCBI Taxonomy" id="319348"/>
    <lineage>
        <taxon>Eukaryota</taxon>
        <taxon>Metazoa</taxon>
        <taxon>Ecdysozoa</taxon>
        <taxon>Arthropoda</taxon>
        <taxon>Hexapoda</taxon>
        <taxon>Insecta</taxon>
        <taxon>Pterygota</taxon>
        <taxon>Neoptera</taxon>
        <taxon>Endopterygota</taxon>
        <taxon>Diptera</taxon>
        <taxon>Nematocera</taxon>
        <taxon>Chironomoidea</taxon>
        <taxon>Chironomidae</taxon>
        <taxon>Chironominae</taxon>
        <taxon>Polypedilum</taxon>
        <taxon>Polypedilum</taxon>
    </lineage>
</organism>
<protein>
    <submittedName>
        <fullName evidence="2">Uncharacterized protein</fullName>
    </submittedName>
</protein>
<dbReference type="OrthoDB" id="10576575at2759"/>
<proteinExistence type="predicted"/>
<gene>
    <name evidence="2" type="ORF">PVAND_009107</name>
</gene>